<sequence length="295" mass="32696">MTDPVMLFREAMAATFGPLDFMPTPDGEIHRFHVPGDKAGSRNGWYVLYLDGLPAGSFATWKTCEVHRWSSREPADHREAEQLRQRIEEARRWREAEQRRRWANAEERAACWWRDARPADPRHPYLIAKGVEPHGLRQRGGELLAPLVHAGRLVNLQRIACDGSKRFLFGGRVTGCYSPLGQIEAGAPLYVCEGWATAATLREETGAAVAAALNAGNLYAAGEQLRRRYPDNPLIVAGDDDRQTEAEGKGNPGKTSASRAAIALGCALVLPEWPADAPLHLSDFNDLRQLRRANA</sequence>
<feature type="compositionally biased region" description="Basic and acidic residues" evidence="1">
    <location>
        <begin position="239"/>
        <end position="248"/>
    </location>
</feature>
<dbReference type="STRING" id="1245526.SAMN05216580_1815"/>
<protein>
    <submittedName>
        <fullName evidence="3">Putative DNA primase/helicase</fullName>
    </submittedName>
</protein>
<accession>A0A1H2GJ39</accession>
<keyword evidence="4" id="KW-1185">Reference proteome</keyword>
<proteinExistence type="predicted"/>
<feature type="region of interest" description="Disordered" evidence="1">
    <location>
        <begin position="237"/>
        <end position="256"/>
    </location>
</feature>
<dbReference type="RefSeq" id="WP_090213765.1">
    <property type="nucleotide sequence ID" value="NZ_LT629780.1"/>
</dbReference>
<keyword evidence="3" id="KW-0347">Helicase</keyword>
<name>A0A1H2GJ39_9GAMM</name>
<dbReference type="Proteomes" id="UP000243063">
    <property type="component" value="Chromosome I"/>
</dbReference>
<feature type="domain" description="Toprim" evidence="2">
    <location>
        <begin position="189"/>
        <end position="290"/>
    </location>
</feature>
<organism evidence="3 4">
    <name type="scientific">Geopseudomonas guangdongensis</name>
    <dbReference type="NCBI Taxonomy" id="1245526"/>
    <lineage>
        <taxon>Bacteria</taxon>
        <taxon>Pseudomonadati</taxon>
        <taxon>Pseudomonadota</taxon>
        <taxon>Gammaproteobacteria</taxon>
        <taxon>Pseudomonadales</taxon>
        <taxon>Pseudomonadaceae</taxon>
        <taxon>Geopseudomonas</taxon>
    </lineage>
</organism>
<dbReference type="Pfam" id="PF13362">
    <property type="entry name" value="Toprim_3"/>
    <property type="match status" value="1"/>
</dbReference>
<keyword evidence="3" id="KW-0378">Hydrolase</keyword>
<evidence type="ECO:0000259" key="2">
    <source>
        <dbReference type="Pfam" id="PF13362"/>
    </source>
</evidence>
<keyword evidence="3" id="KW-0547">Nucleotide-binding</keyword>
<evidence type="ECO:0000313" key="3">
    <source>
        <dbReference type="EMBL" id="SDU19650.1"/>
    </source>
</evidence>
<dbReference type="OrthoDB" id="9763644at2"/>
<dbReference type="AlphaFoldDB" id="A0A1H2GJ39"/>
<evidence type="ECO:0000256" key="1">
    <source>
        <dbReference type="SAM" id="MobiDB-lite"/>
    </source>
</evidence>
<dbReference type="EMBL" id="LT629780">
    <property type="protein sequence ID" value="SDU19650.1"/>
    <property type="molecule type" value="Genomic_DNA"/>
</dbReference>
<reference evidence="4" key="1">
    <citation type="submission" date="2016-10" db="EMBL/GenBank/DDBJ databases">
        <authorList>
            <person name="Varghese N."/>
            <person name="Submissions S."/>
        </authorList>
    </citation>
    <scope>NUCLEOTIDE SEQUENCE [LARGE SCALE GENOMIC DNA]</scope>
    <source>
        <strain evidence="4">CCTCC 2012022</strain>
    </source>
</reference>
<gene>
    <name evidence="3" type="ORF">SAMN05216580_1815</name>
</gene>
<keyword evidence="3" id="KW-0067">ATP-binding</keyword>
<dbReference type="GO" id="GO:0004386">
    <property type="term" value="F:helicase activity"/>
    <property type="evidence" value="ECO:0007669"/>
    <property type="project" value="UniProtKB-KW"/>
</dbReference>
<dbReference type="InterPro" id="IPR006171">
    <property type="entry name" value="TOPRIM_dom"/>
</dbReference>
<evidence type="ECO:0000313" key="4">
    <source>
        <dbReference type="Proteomes" id="UP000243063"/>
    </source>
</evidence>